<dbReference type="Proteomes" id="UP000006514">
    <property type="component" value="Unassembled WGS sequence"/>
</dbReference>
<dbReference type="AlphaFoldDB" id="J0WTP8"/>
<dbReference type="GO" id="GO:0003824">
    <property type="term" value="F:catalytic activity"/>
    <property type="evidence" value="ECO:0007669"/>
    <property type="project" value="InterPro"/>
</dbReference>
<dbReference type="InterPro" id="IPR005135">
    <property type="entry name" value="Endo/exonuclease/phosphatase"/>
</dbReference>
<protein>
    <recommendedName>
        <fullName evidence="1">Endonuclease/exonuclease/phosphatase domain-containing protein</fullName>
    </recommendedName>
</protein>
<feature type="non-terminal residue" evidence="2">
    <location>
        <position position="234"/>
    </location>
</feature>
<dbReference type="SUPFAM" id="SSF56219">
    <property type="entry name" value="DNase I-like"/>
    <property type="match status" value="1"/>
</dbReference>
<proteinExistence type="predicted"/>
<dbReference type="Pfam" id="PF03372">
    <property type="entry name" value="Exo_endo_phos"/>
    <property type="match status" value="1"/>
</dbReference>
<reference evidence="3" key="1">
    <citation type="journal article" date="2012" name="Science">
        <title>The Paleozoic origin of enzymatic lignin decomposition reconstructed from 31 fungal genomes.</title>
        <authorList>
            <person name="Floudas D."/>
            <person name="Binder M."/>
            <person name="Riley R."/>
            <person name="Barry K."/>
            <person name="Blanchette R.A."/>
            <person name="Henrissat B."/>
            <person name="Martinez A.T."/>
            <person name="Otillar R."/>
            <person name="Spatafora J.W."/>
            <person name="Yadav J.S."/>
            <person name="Aerts A."/>
            <person name="Benoit I."/>
            <person name="Boyd A."/>
            <person name="Carlson A."/>
            <person name="Copeland A."/>
            <person name="Coutinho P.M."/>
            <person name="de Vries R.P."/>
            <person name="Ferreira P."/>
            <person name="Findley K."/>
            <person name="Foster B."/>
            <person name="Gaskell J."/>
            <person name="Glotzer D."/>
            <person name="Gorecki P."/>
            <person name="Heitman J."/>
            <person name="Hesse C."/>
            <person name="Hori C."/>
            <person name="Igarashi K."/>
            <person name="Jurgens J.A."/>
            <person name="Kallen N."/>
            <person name="Kersten P."/>
            <person name="Kohler A."/>
            <person name="Kuees U."/>
            <person name="Kumar T.K.A."/>
            <person name="Kuo A."/>
            <person name="LaButti K."/>
            <person name="Larrondo L.F."/>
            <person name="Lindquist E."/>
            <person name="Ling A."/>
            <person name="Lombard V."/>
            <person name="Lucas S."/>
            <person name="Lundell T."/>
            <person name="Martin R."/>
            <person name="McLaughlin D.J."/>
            <person name="Morgenstern I."/>
            <person name="Morin E."/>
            <person name="Murat C."/>
            <person name="Nagy L.G."/>
            <person name="Nolan M."/>
            <person name="Ohm R.A."/>
            <person name="Patyshakuliyeva A."/>
            <person name="Rokas A."/>
            <person name="Ruiz-Duenas F.J."/>
            <person name="Sabat G."/>
            <person name="Salamov A."/>
            <person name="Samejima M."/>
            <person name="Schmutz J."/>
            <person name="Slot J.C."/>
            <person name="St John F."/>
            <person name="Stenlid J."/>
            <person name="Sun H."/>
            <person name="Sun S."/>
            <person name="Syed K."/>
            <person name="Tsang A."/>
            <person name="Wiebenga A."/>
            <person name="Young D."/>
            <person name="Pisabarro A."/>
            <person name="Eastwood D.C."/>
            <person name="Martin F."/>
            <person name="Cullen D."/>
            <person name="Grigoriev I.V."/>
            <person name="Hibbett D.S."/>
        </authorList>
    </citation>
    <scope>NUCLEOTIDE SEQUENCE [LARGE SCALE GENOMIC DNA]</scope>
    <source>
        <strain evidence="3">TFB10046</strain>
    </source>
</reference>
<dbReference type="eggNOG" id="ENOG502SMUP">
    <property type="taxonomic scope" value="Eukaryota"/>
</dbReference>
<feature type="non-terminal residue" evidence="2">
    <location>
        <position position="1"/>
    </location>
</feature>
<evidence type="ECO:0000313" key="3">
    <source>
        <dbReference type="Proteomes" id="UP000006514"/>
    </source>
</evidence>
<dbReference type="InterPro" id="IPR036691">
    <property type="entry name" value="Endo/exonu/phosph_ase_sf"/>
</dbReference>
<dbReference type="Gene3D" id="3.60.10.10">
    <property type="entry name" value="Endonuclease/exonuclease/phosphatase"/>
    <property type="match status" value="1"/>
</dbReference>
<evidence type="ECO:0000313" key="2">
    <source>
        <dbReference type="EMBL" id="EJD36955.1"/>
    </source>
</evidence>
<dbReference type="OrthoDB" id="416119at2759"/>
<feature type="domain" description="Endonuclease/exonuclease/phosphatase" evidence="1">
    <location>
        <begin position="35"/>
        <end position="136"/>
    </location>
</feature>
<name>J0WTP8_AURST</name>
<keyword evidence="3" id="KW-1185">Reference proteome</keyword>
<evidence type="ECO:0000259" key="1">
    <source>
        <dbReference type="Pfam" id="PF03372"/>
    </source>
</evidence>
<organism evidence="2 3">
    <name type="scientific">Auricularia subglabra (strain TFB-10046 / SS5)</name>
    <name type="common">White-rot fungus</name>
    <name type="synonym">Auricularia delicata (strain TFB10046)</name>
    <dbReference type="NCBI Taxonomy" id="717982"/>
    <lineage>
        <taxon>Eukaryota</taxon>
        <taxon>Fungi</taxon>
        <taxon>Dikarya</taxon>
        <taxon>Basidiomycota</taxon>
        <taxon>Agaricomycotina</taxon>
        <taxon>Agaricomycetes</taxon>
        <taxon>Auriculariales</taxon>
        <taxon>Auriculariaceae</taxon>
        <taxon>Auricularia</taxon>
    </lineage>
</organism>
<dbReference type="OMA" id="WRIMETG"/>
<dbReference type="InParanoid" id="J0WTP8"/>
<gene>
    <name evidence="2" type="ORF">AURDEDRAFT_32797</name>
</gene>
<accession>J0WTP8</accession>
<dbReference type="EMBL" id="JH687850">
    <property type="protein sequence ID" value="EJD36955.1"/>
    <property type="molecule type" value="Genomic_DNA"/>
</dbReference>
<dbReference type="KEGG" id="adl:AURDEDRAFT_32797"/>
<sequence length="234" mass="26644">IVPGRALLATFEWHRGTPLTVLAVYAPVTATANNQLWAKIERELRKPNRPYPKPDILLGDFNFVEDPIDRFPAKPSKMDSPTDFYSLKAYTHLLDGWRATNPTAVDWTWCNAARTAMSRIDRIYLTHDLLMTSREWSIAVSEINTNDHGRVQVEIACKDMPQVGPGRWTMHDQITRDVDFMSKANELGLKVQSDISNITSQDRSETNNAQAVWARFKDEVVALAKKRTSELNCK</sequence>